<feature type="region of interest" description="Disordered" evidence="1">
    <location>
        <begin position="554"/>
        <end position="577"/>
    </location>
</feature>
<evidence type="ECO:0000313" key="4">
    <source>
        <dbReference type="Proteomes" id="UP001549076"/>
    </source>
</evidence>
<sequence>MMRNYLCWDPGAVRQVINPFAEHITDSLFRAVHSDWDLKVSPQVGKSFQEIGEASWADMTPAAFLEDFLREDRPHALAAILGETGSGKSHLVHWMRLNIKPTKERVILVVPKSGTSLRNIVKMIIAELPVDQQGSFLETLQSAGDGNQSRNDQKQQLLNDLAQVIREEVLPAEADEIEQELLVCLPNLFQDPHMRQAHFLGDNTVIAEIVDHIFAPSNAKDRPDQRRVFVDSDLPLGGMDFAHASRLARDAIDIIELDPAINLPLATKIINRNLDRAVARTLSFSGDRVEELMTRLRSYLKTQGQELVLLIEEFARLQGIDRALLQAITSQGDDRQCRMRTAIAVTTGFFQSVAETAYMRTTHIVDMDRSAGRAEGRSVTKASLSQFTSRYLNAVRLGRDGISQWSDAAAPGESPRSKCGACRYQTECHAIFGEVDGYGLYPFTTQSLWNAALRADSSMPERLNPRVLQNDLLVEVLDNFGPEIATGKFPPFKLLEKLGGITALPAVAQAELQNRNPQNYQRWTAFLELYDGTGTIANLDERLRAAFEVPEIPGADTAKPVEPTTEHQTTEVNPEGPASREDLLIEQWISGKGLDQTVANNLRLLIFSAVSNAIDWDMVGLAKASFVGKTGKAFQTASISFDRQTTQVRTDLQVKLVIPGDLVQPATAAAALQGVLRASKDQFRWEFPNGEKMLGAFLDCVEIWSKSIEAQLLAICQPTPQWNQAAAAIELLCVGAAIGGKIKPDASIAEMIDAAFSSHWASECASTARDMKLLYDKLSKNREKLVGVAQSQMSSMKGGRTGAMLNPGRILGPIREFRQAKWQLRLQPPDGDTLEPAKTYREIRDTIATAAASEMAVRQSWLNDMESAFGVTSNRAAIIAALDTARQAVADAGIGTSNTGRSLTDALDRFRAVQFDDSIAAARSLRNETDAIAALPHFGRGRRGAVEAGTALATVAQAFLDTVDQNIGAISQSLNARQGEMEASLKQIDTSLAAMEADLNALSGMDGEHTDAS</sequence>
<gene>
    <name evidence="3" type="ORF">ABID37_003675</name>
</gene>
<keyword evidence="4" id="KW-1185">Reference proteome</keyword>
<dbReference type="RefSeq" id="WP_354197371.1">
    <property type="nucleotide sequence ID" value="NZ_JBEPML010000014.1"/>
</dbReference>
<dbReference type="NCBIfam" id="NF041065">
    <property type="entry name" value="DpdH"/>
    <property type="match status" value="1"/>
</dbReference>
<dbReference type="SUPFAM" id="SSF52540">
    <property type="entry name" value="P-loop containing nucleoside triphosphate hydrolases"/>
    <property type="match status" value="1"/>
</dbReference>
<dbReference type="InterPro" id="IPR003593">
    <property type="entry name" value="AAA+_ATPase"/>
</dbReference>
<dbReference type="InterPro" id="IPR027417">
    <property type="entry name" value="P-loop_NTPase"/>
</dbReference>
<keyword evidence="3" id="KW-0067">ATP-binding</keyword>
<name>A0ABV2N4R2_9HYPH</name>
<proteinExistence type="predicted"/>
<dbReference type="SMART" id="SM00382">
    <property type="entry name" value="AAA"/>
    <property type="match status" value="1"/>
</dbReference>
<protein>
    <submittedName>
        <fullName evidence="3">Energy-coupling factor transporter ATP-binding protein EcfA2</fullName>
    </submittedName>
</protein>
<evidence type="ECO:0000259" key="2">
    <source>
        <dbReference type="SMART" id="SM00382"/>
    </source>
</evidence>
<keyword evidence="3" id="KW-0547">Nucleotide-binding</keyword>
<feature type="domain" description="AAA+ ATPase" evidence="2">
    <location>
        <begin position="74"/>
        <end position="371"/>
    </location>
</feature>
<dbReference type="GO" id="GO:0005524">
    <property type="term" value="F:ATP binding"/>
    <property type="evidence" value="ECO:0007669"/>
    <property type="project" value="UniProtKB-KW"/>
</dbReference>
<dbReference type="EMBL" id="JBEPML010000014">
    <property type="protein sequence ID" value="MET3793447.1"/>
    <property type="molecule type" value="Genomic_DNA"/>
</dbReference>
<dbReference type="Proteomes" id="UP001549076">
    <property type="component" value="Unassembled WGS sequence"/>
</dbReference>
<comment type="caution">
    <text evidence="3">The sequence shown here is derived from an EMBL/GenBank/DDBJ whole genome shotgun (WGS) entry which is preliminary data.</text>
</comment>
<dbReference type="Pfam" id="PF13401">
    <property type="entry name" value="AAA_22"/>
    <property type="match status" value="1"/>
</dbReference>
<reference evidence="3 4" key="1">
    <citation type="submission" date="2024-06" db="EMBL/GenBank/DDBJ databases">
        <title>Genomic Encyclopedia of Type Strains, Phase IV (KMG-IV): sequencing the most valuable type-strain genomes for metagenomic binning, comparative biology and taxonomic classification.</title>
        <authorList>
            <person name="Goeker M."/>
        </authorList>
    </citation>
    <scope>NUCLEOTIDE SEQUENCE [LARGE SCALE GENOMIC DNA]</scope>
    <source>
        <strain evidence="3 4">DSM 27865</strain>
    </source>
</reference>
<organism evidence="3 4">
    <name type="scientific">Aquamicrobium terrae</name>
    <dbReference type="NCBI Taxonomy" id="1324945"/>
    <lineage>
        <taxon>Bacteria</taxon>
        <taxon>Pseudomonadati</taxon>
        <taxon>Pseudomonadota</taxon>
        <taxon>Alphaproteobacteria</taxon>
        <taxon>Hyphomicrobiales</taxon>
        <taxon>Phyllobacteriaceae</taxon>
        <taxon>Aquamicrobium</taxon>
    </lineage>
</organism>
<accession>A0ABV2N4R2</accession>
<evidence type="ECO:0000313" key="3">
    <source>
        <dbReference type="EMBL" id="MET3793447.1"/>
    </source>
</evidence>
<dbReference type="InterPro" id="IPR049945">
    <property type="entry name" value="AAA_22"/>
</dbReference>
<evidence type="ECO:0000256" key="1">
    <source>
        <dbReference type="SAM" id="MobiDB-lite"/>
    </source>
</evidence>